<dbReference type="Proteomes" id="UP000030690">
    <property type="component" value="Unassembled WGS sequence"/>
</dbReference>
<gene>
    <name evidence="6" type="ORF">PFFVO_05482</name>
</gene>
<proteinExistence type="predicted"/>
<name>A0A024UZE5_PLAFA</name>
<dbReference type="InterPro" id="IPR054595">
    <property type="entry name" value="DBL_C"/>
</dbReference>
<evidence type="ECO:0000259" key="3">
    <source>
        <dbReference type="Pfam" id="PF15447"/>
    </source>
</evidence>
<dbReference type="InterPro" id="IPR008602">
    <property type="entry name" value="Duffy-antigen-binding"/>
</dbReference>
<protein>
    <recommendedName>
        <fullName evidence="8">Plasmodium falciparum erythrocyte membrane protein-1 N-terminal segment domain-containing protein</fullName>
    </recommendedName>
</protein>
<dbReference type="OrthoDB" id="379270at2759"/>
<evidence type="ECO:0000259" key="5">
    <source>
        <dbReference type="Pfam" id="PF22672"/>
    </source>
</evidence>
<dbReference type="GO" id="GO:0046789">
    <property type="term" value="F:host cell surface receptor binding"/>
    <property type="evidence" value="ECO:0007669"/>
    <property type="project" value="InterPro"/>
</dbReference>
<dbReference type="Gene3D" id="1.20.58.830">
    <property type="match status" value="1"/>
</dbReference>
<dbReference type="Pfam" id="PF15447">
    <property type="entry name" value="NTS"/>
    <property type="match status" value="1"/>
</dbReference>
<evidence type="ECO:0000259" key="4">
    <source>
        <dbReference type="Pfam" id="PF21807"/>
    </source>
</evidence>
<dbReference type="FunFam" id="1.20.58.830:FF:000003">
    <property type="entry name" value="Erythrocyte membrane protein 1, PfEMP1"/>
    <property type="match status" value="1"/>
</dbReference>
<dbReference type="Gene3D" id="1.20.1310.20">
    <property type="entry name" value="Duffy-antigen binding domain"/>
    <property type="match status" value="1"/>
</dbReference>
<feature type="domain" description="Plasmodium falciparum erythrocyte membrane protein-1 N-terminal segment" evidence="3">
    <location>
        <begin position="17"/>
        <end position="50"/>
    </location>
</feature>
<feature type="domain" description="Duffy-binding-like" evidence="1">
    <location>
        <begin position="592"/>
        <end position="693"/>
    </location>
</feature>
<sequence length="694" mass="80683">MARGRGGEEDPIEHNKDAKHLLDSIGKKVHKKVRGAALEHGNILKGNLSNTIFSNNEKLDNRDVCQFDHTKHTNVTNGKSNPCYGRQAVRFSNTEGSECDYRKIRDSDKKNNSVGACAPFRRLHLCDRNLEEIYPDKITNTNNLLVDVLLAAKYEGESIRNEYDQKKDDYKLGLCTALARSFADIGDIIRGKDLYRRDSRTDKLEENLKVIFGNIYKELTATSGKNVALRDRYQKDGPDYYQLREDWWEVNRQQVWNAITCKAEQNDKYFREKNSNGNTCTVNKCKCATGDVLTNFDYVPQYLRWFEEWAEDFCRKKKKFLDIVKTNCRGENGSERYCSFNGYDCEKTINKIDHLVMGNNCTKCSVACRLYQKWIENQKQEFIKQKKKYDEEIKKYINEASSSSGGRAKRAASTENYEGYEKKFYDILKNNGNYGTVNAFLNLLNNEEECKRINDDKGGEIKFAENLDDKSKEYTGTFYRSGYCQRCPPCGVERKSDGGWKDKPDGRECTVESTFKPPNLKDITKINVLYSGEEHGDMTKKLEKFCNANGKTYIEDEEWQCYYENSNNNMCKMTNAVANDKNHAKIMSFNNFFNFWVGHVLNDSIDWRTQLTKCLSENKLKKCEKGCKSNCECFKKWIEKKEKEWIEVKKQYDDQPDFREWGHYLVLETILEEDFLDDITKAYGDAEAIQGIKN</sequence>
<reference evidence="6 7" key="2">
    <citation type="submission" date="2013-02" db="EMBL/GenBank/DDBJ databases">
        <title>The Genome Sequence of Plasmodium falciparum Vietnam Oak-Knoll (FVO).</title>
        <authorList>
            <consortium name="The Broad Institute Genome Sequencing Platform"/>
            <consortium name="The Broad Institute Genome Sequencing Center for Infectious Disease"/>
            <person name="Neafsey D."/>
            <person name="Cheeseman I."/>
            <person name="Volkman S."/>
            <person name="Adams J."/>
            <person name="Walker B."/>
            <person name="Young S.K."/>
            <person name="Zeng Q."/>
            <person name="Gargeya S."/>
            <person name="Fitzgerald M."/>
            <person name="Haas B."/>
            <person name="Abouelleil A."/>
            <person name="Alvarado L."/>
            <person name="Arachchi H.M."/>
            <person name="Berlin A.M."/>
            <person name="Chapman S.B."/>
            <person name="Dewar J."/>
            <person name="Goldberg J."/>
            <person name="Griggs A."/>
            <person name="Gujja S."/>
            <person name="Hansen M."/>
            <person name="Howarth C."/>
            <person name="Imamovic A."/>
            <person name="Larimer J."/>
            <person name="McCowan C."/>
            <person name="Murphy C."/>
            <person name="Neiman D."/>
            <person name="Pearson M."/>
            <person name="Priest M."/>
            <person name="Roberts A."/>
            <person name="Saif S."/>
            <person name="Shea T."/>
            <person name="Sisk P."/>
            <person name="Sykes S."/>
            <person name="Wortman J."/>
            <person name="Nusbaum C."/>
            <person name="Birren B."/>
        </authorList>
    </citation>
    <scope>NUCLEOTIDE SEQUENCE [LARGE SCALE GENOMIC DNA]</scope>
    <source>
        <strain evidence="7">Vietnam Oak-Knoll (FVO)</strain>
    </source>
</reference>
<accession>A0A024UZE5</accession>
<evidence type="ECO:0000313" key="7">
    <source>
        <dbReference type="Proteomes" id="UP000030690"/>
    </source>
</evidence>
<dbReference type="SUPFAM" id="SSF140924">
    <property type="entry name" value="Duffy binding domain-like"/>
    <property type="match status" value="2"/>
</dbReference>
<dbReference type="InterPro" id="IPR042202">
    <property type="entry name" value="Duffy-ag-bd_sf"/>
</dbReference>
<dbReference type="InterPro" id="IPR049158">
    <property type="entry name" value="PfEMP1_CIDRalpha1_dom"/>
</dbReference>
<evidence type="ECO:0000259" key="2">
    <source>
        <dbReference type="Pfam" id="PF05424"/>
    </source>
</evidence>
<feature type="domain" description="Duffy-binding-like" evidence="5">
    <location>
        <begin position="308"/>
        <end position="467"/>
    </location>
</feature>
<feature type="domain" description="Duffy-antigen binding" evidence="2">
    <location>
        <begin position="115"/>
        <end position="304"/>
    </location>
</feature>
<dbReference type="Pfam" id="PF21807">
    <property type="entry name" value="PfEMP1_CIDRalpha1_dom"/>
    <property type="match status" value="1"/>
</dbReference>
<evidence type="ECO:0000259" key="1">
    <source>
        <dbReference type="Pfam" id="PF03011"/>
    </source>
</evidence>
<feature type="domain" description="PfEMP1 CIDRalpha1" evidence="4">
    <location>
        <begin position="524"/>
        <end position="580"/>
    </location>
</feature>
<dbReference type="AlphaFoldDB" id="A0A024UZE5"/>
<dbReference type="Pfam" id="PF03011">
    <property type="entry name" value="PFEMP"/>
    <property type="match status" value="1"/>
</dbReference>
<dbReference type="EMBL" id="KI925170">
    <property type="protein sequence ID" value="ETW15604.1"/>
    <property type="molecule type" value="Genomic_DNA"/>
</dbReference>
<dbReference type="GO" id="GO:0016020">
    <property type="term" value="C:membrane"/>
    <property type="evidence" value="ECO:0007669"/>
    <property type="project" value="InterPro"/>
</dbReference>
<feature type="non-terminal residue" evidence="6">
    <location>
        <position position="694"/>
    </location>
</feature>
<evidence type="ECO:0000313" key="6">
    <source>
        <dbReference type="EMBL" id="ETW15604.1"/>
    </source>
</evidence>
<dbReference type="Pfam" id="PF05424">
    <property type="entry name" value="Duffy_binding"/>
    <property type="match status" value="1"/>
</dbReference>
<reference evidence="6 7" key="1">
    <citation type="submission" date="2013-02" db="EMBL/GenBank/DDBJ databases">
        <title>The Genome Annotation of Plasmodium falciparum Vietnam Oak-Knoll (FVO).</title>
        <authorList>
            <consortium name="The Broad Institute Genome Sequencing Platform"/>
            <consortium name="The Broad Institute Genome Sequencing Center for Infectious Disease"/>
            <person name="Neafsey D."/>
            <person name="Hoffman S."/>
            <person name="Volkman S."/>
            <person name="Rosenthal P."/>
            <person name="Walker B."/>
            <person name="Young S.K."/>
            <person name="Zeng Q."/>
            <person name="Gargeya S."/>
            <person name="Fitzgerald M."/>
            <person name="Haas B."/>
            <person name="Abouelleil A."/>
            <person name="Allen A.W."/>
            <person name="Alvarado L."/>
            <person name="Arachchi H.M."/>
            <person name="Berlin A.M."/>
            <person name="Chapman S.B."/>
            <person name="Gainer-Dewar J."/>
            <person name="Goldberg J."/>
            <person name="Griggs A."/>
            <person name="Gujja S."/>
            <person name="Hansen M."/>
            <person name="Howarth C."/>
            <person name="Imamovic A."/>
            <person name="Ireland A."/>
            <person name="Larimer J."/>
            <person name="McCowan C."/>
            <person name="Murphy C."/>
            <person name="Pearson M."/>
            <person name="Poon T.W."/>
            <person name="Priest M."/>
            <person name="Roberts A."/>
            <person name="Saif S."/>
            <person name="Shea T."/>
            <person name="Sisk P."/>
            <person name="Sykes S."/>
            <person name="Wortman J."/>
            <person name="Nusbaum C."/>
            <person name="Birren B."/>
        </authorList>
    </citation>
    <scope>NUCLEOTIDE SEQUENCE [LARGE SCALE GENOMIC DNA]</scope>
    <source>
        <strain evidence="7">Vietnam Oak-Knoll (FVO)</strain>
    </source>
</reference>
<dbReference type="Gene3D" id="1.20.58.1930">
    <property type="match status" value="1"/>
</dbReference>
<organism evidence="6 7">
    <name type="scientific">Plasmodium falciparum Vietnam Oak-Knoll</name>
    <name type="common">FVO</name>
    <dbReference type="NCBI Taxonomy" id="1036723"/>
    <lineage>
        <taxon>Eukaryota</taxon>
        <taxon>Sar</taxon>
        <taxon>Alveolata</taxon>
        <taxon>Apicomplexa</taxon>
        <taxon>Aconoidasida</taxon>
        <taxon>Haemosporida</taxon>
        <taxon>Plasmodiidae</taxon>
        <taxon>Plasmodium</taxon>
        <taxon>Plasmodium (Laverania)</taxon>
    </lineage>
</organism>
<dbReference type="Pfam" id="PF22672">
    <property type="entry name" value="DBL_C"/>
    <property type="match status" value="1"/>
</dbReference>
<evidence type="ECO:0008006" key="8">
    <source>
        <dbReference type="Google" id="ProtNLM"/>
    </source>
</evidence>
<dbReference type="InterPro" id="IPR029210">
    <property type="entry name" value="PfEMP1_NTS"/>
</dbReference>
<dbReference type="InterPro" id="IPR004258">
    <property type="entry name" value="DBL"/>
</dbReference>